<feature type="domain" description="DNA2/NAM7 helicase helicase" evidence="2">
    <location>
        <begin position="698"/>
        <end position="761"/>
    </location>
</feature>
<dbReference type="Pfam" id="PF13195">
    <property type="entry name" value="DUF4011"/>
    <property type="match status" value="1"/>
</dbReference>
<dbReference type="InterPro" id="IPR041677">
    <property type="entry name" value="DNA2/NAM7_AAA_11"/>
</dbReference>
<accession>A0A7C9PK76</accession>
<dbReference type="InterPro" id="IPR027417">
    <property type="entry name" value="P-loop_NTPase"/>
</dbReference>
<evidence type="ECO:0000313" key="3">
    <source>
        <dbReference type="EMBL" id="NDY93110.1"/>
    </source>
</evidence>
<dbReference type="FunFam" id="3.40.50.300:FF:002475">
    <property type="entry name" value="DNA helicase related protein"/>
    <property type="match status" value="1"/>
</dbReference>
<dbReference type="Pfam" id="PF13086">
    <property type="entry name" value="AAA_11"/>
    <property type="match status" value="1"/>
</dbReference>
<feature type="region of interest" description="Disordered" evidence="1">
    <location>
        <begin position="361"/>
        <end position="402"/>
    </location>
</feature>
<evidence type="ECO:0000256" key="1">
    <source>
        <dbReference type="SAM" id="MobiDB-lite"/>
    </source>
</evidence>
<evidence type="ECO:0000259" key="2">
    <source>
        <dbReference type="Pfam" id="PF13086"/>
    </source>
</evidence>
<reference evidence="3 4" key="1">
    <citation type="submission" date="2020-02" db="EMBL/GenBank/DDBJ databases">
        <title>Ideonella bacterium strain TBM-1.</title>
        <authorList>
            <person name="Chen W.-M."/>
        </authorList>
    </citation>
    <scope>NUCLEOTIDE SEQUENCE [LARGE SCALE GENOMIC DNA]</scope>
    <source>
        <strain evidence="3 4">TBM-1</strain>
    </source>
</reference>
<evidence type="ECO:0000313" key="4">
    <source>
        <dbReference type="Proteomes" id="UP000484255"/>
    </source>
</evidence>
<feature type="non-terminal residue" evidence="3">
    <location>
        <position position="1339"/>
    </location>
</feature>
<dbReference type="SUPFAM" id="SSF52540">
    <property type="entry name" value="P-loop containing nucleoside triphosphate hydrolases"/>
    <property type="match status" value="2"/>
</dbReference>
<comment type="caution">
    <text evidence="3">The sequence shown here is derived from an EMBL/GenBank/DDBJ whole genome shotgun (WGS) entry which is preliminary data.</text>
</comment>
<dbReference type="EMBL" id="JAAGOH010000028">
    <property type="protein sequence ID" value="NDY93110.1"/>
    <property type="molecule type" value="Genomic_DNA"/>
</dbReference>
<protein>
    <submittedName>
        <fullName evidence="3">DUF4011 domain-containing protein</fullName>
    </submittedName>
</protein>
<organism evidence="3 4">
    <name type="scientific">Ideonella livida</name>
    <dbReference type="NCBI Taxonomy" id="2707176"/>
    <lineage>
        <taxon>Bacteria</taxon>
        <taxon>Pseudomonadati</taxon>
        <taxon>Pseudomonadota</taxon>
        <taxon>Betaproteobacteria</taxon>
        <taxon>Burkholderiales</taxon>
        <taxon>Sphaerotilaceae</taxon>
        <taxon>Ideonella</taxon>
    </lineage>
</organism>
<keyword evidence="4" id="KW-1185">Reference proteome</keyword>
<feature type="compositionally biased region" description="Basic and acidic residues" evidence="1">
    <location>
        <begin position="1"/>
        <end position="11"/>
    </location>
</feature>
<proteinExistence type="predicted"/>
<dbReference type="Proteomes" id="UP000484255">
    <property type="component" value="Unassembled WGS sequence"/>
</dbReference>
<name>A0A7C9PK76_9BURK</name>
<dbReference type="RefSeq" id="WP_163459162.1">
    <property type="nucleotide sequence ID" value="NZ_JAAGOH010000028.1"/>
</dbReference>
<feature type="compositionally biased region" description="Pro residues" evidence="1">
    <location>
        <begin position="382"/>
        <end position="399"/>
    </location>
</feature>
<dbReference type="Gene3D" id="3.40.50.300">
    <property type="entry name" value="P-loop containing nucleotide triphosphate hydrolases"/>
    <property type="match status" value="1"/>
</dbReference>
<feature type="region of interest" description="Disordered" evidence="1">
    <location>
        <begin position="1"/>
        <end position="25"/>
    </location>
</feature>
<dbReference type="GO" id="GO:0004386">
    <property type="term" value="F:helicase activity"/>
    <property type="evidence" value="ECO:0007669"/>
    <property type="project" value="InterPro"/>
</dbReference>
<dbReference type="InterPro" id="IPR025103">
    <property type="entry name" value="DUF4011"/>
</dbReference>
<gene>
    <name evidence="3" type="ORF">G3A44_18110</name>
</gene>
<sequence>MRIQEEERPDTAPDAPSEQQAQAQRQGTGVVLQAALVSRLNLADFQNAVPALHELVVVNHSAHALQALTLSVSAEPPVFQPRQWALDAVGPGQTFHVAPLDLPLNGAHLSRLTEAETATVVFELRSAQAPAEVLARCTRTVALLPRQQWGGLQGMPEMVAAFVQPNDPAVDRLLKAAAVALQSAGRVGAIDGYAQGPRRAWELASALWTAVLQCGLHYALPPASFEQTGQKVRSPHQVLEAGLGTCLDLSLLFAAGLEQAHLNPLLVFTRGHAFVGLWLREETFASAVVDDVTALRKRLKLQELIVFETTLAAQGKPVAFSQALAQANKQLDEALDADFELVVDIRRARLSRIRPLALAQALTPPPDDAEPTDTATGTGAVEPPPELPPGPGGEPPPAELDPKDRLARWQRKLLDLSLRNALLHFKPGKKSLLLEAAAPALEDALAGGQALKLVASPALMEGRDPRSQTLHEARTLEDLHRQHAAEALRRRELVIRLDEEEVEARLVELFRGARSALQEGGANTLYVALGFLTWTRPDKPETRLKAPLVLLPVTLQRKSARSGFTLGLHEDEPLFNPTLVEMLRQDFQLELGVAAGDLPRDDNGLDIGGIWNRVRTAIKDIRGWEVSEEVVLSMFSFAKYLMWKDLVARTEALRRSPVVAHLLDTPREPYASPVAFPEPRRLDEDYPPQQVFSPLPADSSQLSAVMAAAKGKDFVLIGPPGTGKSQTIANLIAQCLAEGKRVLFVAEKIAALDVVYRRLREVGLGEFCLELHSSKSRKLEVLGQLQRAWDCRGGVDEAGWAAQAQQLQRVRSQLSTYVQRLHQRHANGLSVYQAIGTVVGGEGVPALRLAWPSAQVHDTAALADLRERVARLQVNATAVGACLLPDGPLAPVLATQWSAKWQQEMQRAATVLRTASLDVCRAAQTLCRLAGLDLPALSRGPRLALGRLAQALPQAAAQDWSFCAREDADHLLAELRAGQDLLTQHRALSTRLPAPWPAALRQSLEQALGQLARRRALQAELGTPWPAPLAAELAQGVQRLEEMHRLRAGLSVSYGPGLAQLPVGQLQREWAKAQTRLWPLSWLSQRRVRAALEATIDGAGEPRVAEDLAALVRLRQLHEEVLQLDPGAQADGLWAGARTRVEVLQSALRTHAALLAARQGQPYRLDGLGLAAEGACGERWQREARRLKALHELDRVLADGASLTAPSLGLWQGLATDESALRAALAFEQERDGLVLRGALATPHAEVAGGRCGAELQQRHALLQARAQLEARLHALDGLQARCPGTWRGLDTEVEDLGQVARFQAELHAGLQGLALPAEALPGARAALRALLASRRAEL</sequence>